<name>A0A927GIK9_9BACT</name>
<feature type="binding site" evidence="5">
    <location>
        <position position="201"/>
    </location>
    <ligand>
        <name>2-oxoglutarate</name>
        <dbReference type="ChEBI" id="CHEBI:16810"/>
    </ligand>
</feature>
<organism evidence="8 9">
    <name type="scientific">Hymenobacter montanus</name>
    <dbReference type="NCBI Taxonomy" id="2771359"/>
    <lineage>
        <taxon>Bacteria</taxon>
        <taxon>Pseudomonadati</taxon>
        <taxon>Bacteroidota</taxon>
        <taxon>Cytophagia</taxon>
        <taxon>Cytophagales</taxon>
        <taxon>Hymenobacteraceae</taxon>
        <taxon>Hymenobacter</taxon>
    </lineage>
</organism>
<feature type="domain" description="TauD/TfdA-like" evidence="7">
    <location>
        <begin position="152"/>
        <end position="318"/>
    </location>
</feature>
<evidence type="ECO:0000256" key="5">
    <source>
        <dbReference type="PIRSR" id="PIRSR019543-1"/>
    </source>
</evidence>
<evidence type="ECO:0000256" key="4">
    <source>
        <dbReference type="ARBA" id="ARBA00023004"/>
    </source>
</evidence>
<feature type="binding site" evidence="5">
    <location>
        <position position="313"/>
    </location>
    <ligand>
        <name>2-oxoglutarate</name>
        <dbReference type="ChEBI" id="CHEBI:16810"/>
    </ligand>
</feature>
<feature type="binding site" evidence="6">
    <location>
        <position position="170"/>
    </location>
    <ligand>
        <name>Fe cation</name>
        <dbReference type="ChEBI" id="CHEBI:24875"/>
    </ligand>
</feature>
<keyword evidence="4 6" id="KW-0408">Iron</keyword>
<dbReference type="InterPro" id="IPR014503">
    <property type="entry name" value="Clavaminate_syn-like"/>
</dbReference>
<keyword evidence="9" id="KW-1185">Reference proteome</keyword>
<dbReference type="GO" id="GO:0016706">
    <property type="term" value="F:2-oxoglutarate-dependent dioxygenase activity"/>
    <property type="evidence" value="ECO:0007669"/>
    <property type="project" value="UniProtKB-ARBA"/>
</dbReference>
<feature type="binding site" evidence="6">
    <location>
        <position position="299"/>
    </location>
    <ligand>
        <name>Fe cation</name>
        <dbReference type="ChEBI" id="CHEBI:24875"/>
    </ligand>
</feature>
<dbReference type="RefSeq" id="WP_191004018.1">
    <property type="nucleotide sequence ID" value="NZ_JACXAD010000004.1"/>
</dbReference>
<evidence type="ECO:0000259" key="7">
    <source>
        <dbReference type="Pfam" id="PF02668"/>
    </source>
</evidence>
<keyword evidence="2 6" id="KW-0479">Metal-binding</keyword>
<sequence length="342" mass="38622">MNSTYSTMEAPALKAAAAKKAPQVLQLTLAEQEQLQYVATVLAARYIHAEVPAFVHRARILAGELPPRLLSYLHNFKYDEDNYGVCLIKGYPIDDVAIGPTPAQLNNQIYSLNAVREEMLLVLFNSVLGDLMSWSTQREGRLINDILPIKGHEQEQLSTASNSTLEWHIEEAFHPCRADNLSLLCLRNHDLIATTFSSMATIELPDNVKRELFLPKYIFEADKNFNSPAFRLQDPAPVLFGDYAAPYLRIDPAFMHPIAGDQPAAEALALLIDLLNSQLEEVVLEAGDYCFIDNYRVVHGRKPFTARYDGQDRWLKRVLVTRDLRKSRTIRKNAASRVLLTN</sequence>
<evidence type="ECO:0000256" key="2">
    <source>
        <dbReference type="ARBA" id="ARBA00022723"/>
    </source>
</evidence>
<comment type="similarity">
    <text evidence="1">Belongs to the clavaminate synthase family.</text>
</comment>
<dbReference type="Pfam" id="PF02668">
    <property type="entry name" value="TauD"/>
    <property type="match status" value="1"/>
</dbReference>
<accession>A0A927GIK9</accession>
<dbReference type="SUPFAM" id="SSF51197">
    <property type="entry name" value="Clavaminate synthase-like"/>
    <property type="match status" value="1"/>
</dbReference>
<dbReference type="InterPro" id="IPR042098">
    <property type="entry name" value="TauD-like_sf"/>
</dbReference>
<feature type="binding site" evidence="6">
    <location>
        <position position="168"/>
    </location>
    <ligand>
        <name>Fe cation</name>
        <dbReference type="ChEBI" id="CHEBI:24875"/>
    </ligand>
</feature>
<gene>
    <name evidence="8" type="ORF">IC235_04690</name>
</gene>
<keyword evidence="8" id="KW-0223">Dioxygenase</keyword>
<evidence type="ECO:0000313" key="8">
    <source>
        <dbReference type="EMBL" id="MBD2767186.1"/>
    </source>
</evidence>
<dbReference type="InterPro" id="IPR003819">
    <property type="entry name" value="TauD/TfdA-like"/>
</dbReference>
<feature type="binding site" evidence="5">
    <location>
        <position position="317"/>
    </location>
    <ligand>
        <name>2-oxoglutarate</name>
        <dbReference type="ChEBI" id="CHEBI:16810"/>
    </ligand>
</feature>
<dbReference type="Gene3D" id="3.60.130.10">
    <property type="entry name" value="Clavaminate synthase-like"/>
    <property type="match status" value="1"/>
</dbReference>
<evidence type="ECO:0000313" key="9">
    <source>
        <dbReference type="Proteomes" id="UP000612233"/>
    </source>
</evidence>
<dbReference type="AlphaFoldDB" id="A0A927GIK9"/>
<protein>
    <submittedName>
        <fullName evidence="8">TauD/TfdA family dioxygenase</fullName>
    </submittedName>
</protein>
<dbReference type="Proteomes" id="UP000612233">
    <property type="component" value="Unassembled WGS sequence"/>
</dbReference>
<keyword evidence="3" id="KW-0560">Oxidoreductase</keyword>
<evidence type="ECO:0000256" key="6">
    <source>
        <dbReference type="PIRSR" id="PIRSR019543-2"/>
    </source>
</evidence>
<dbReference type="PIRSF" id="PIRSF019543">
    <property type="entry name" value="Clavaminate_syn"/>
    <property type="match status" value="1"/>
</dbReference>
<proteinExistence type="inferred from homology"/>
<evidence type="ECO:0000256" key="1">
    <source>
        <dbReference type="ARBA" id="ARBA00008425"/>
    </source>
</evidence>
<comment type="caution">
    <text evidence="8">The sequence shown here is derived from an EMBL/GenBank/DDBJ whole genome shotgun (WGS) entry which is preliminary data.</text>
</comment>
<evidence type="ECO:0000256" key="3">
    <source>
        <dbReference type="ARBA" id="ARBA00023002"/>
    </source>
</evidence>
<dbReference type="GO" id="GO:0005506">
    <property type="term" value="F:iron ion binding"/>
    <property type="evidence" value="ECO:0007669"/>
    <property type="project" value="InterPro"/>
</dbReference>
<dbReference type="EMBL" id="JACXAD010000004">
    <property type="protein sequence ID" value="MBD2767186.1"/>
    <property type="molecule type" value="Genomic_DNA"/>
</dbReference>
<reference evidence="8" key="1">
    <citation type="submission" date="2020-09" db="EMBL/GenBank/DDBJ databases">
        <authorList>
            <person name="Kim M.K."/>
        </authorList>
    </citation>
    <scope>NUCLEOTIDE SEQUENCE</scope>
    <source>
        <strain evidence="8">BT664</strain>
    </source>
</reference>